<proteinExistence type="predicted"/>
<dbReference type="KEGG" id="pprc:PFLCHA0_c28590"/>
<accession>A0A2C9EM10</accession>
<dbReference type="Proteomes" id="UP000013940">
    <property type="component" value="Chromosome"/>
</dbReference>
<evidence type="ECO:0000313" key="1">
    <source>
        <dbReference type="EMBL" id="AGL84629.1"/>
    </source>
</evidence>
<dbReference type="HOGENOM" id="CLU_159344_0_0_6"/>
<gene>
    <name evidence="1" type="ORF">PFLCHA0_c28590</name>
</gene>
<protein>
    <submittedName>
        <fullName evidence="1">Uncharacterized protein</fullName>
    </submittedName>
</protein>
<dbReference type="EMBL" id="CP003190">
    <property type="protein sequence ID" value="AGL84629.1"/>
    <property type="molecule type" value="Genomic_DNA"/>
</dbReference>
<name>A0A2C9EM10_PSEPH</name>
<dbReference type="AlphaFoldDB" id="A0A2C9EM10"/>
<organism evidence="1 2">
    <name type="scientific">Pseudomonas protegens (strain DSM 19095 / LMG 27888 / CFBP 6595 / CHA0)</name>
    <dbReference type="NCBI Taxonomy" id="1124983"/>
    <lineage>
        <taxon>Bacteria</taxon>
        <taxon>Pseudomonadati</taxon>
        <taxon>Pseudomonadota</taxon>
        <taxon>Gammaproteobacteria</taxon>
        <taxon>Pseudomonadales</taxon>
        <taxon>Pseudomonadaceae</taxon>
        <taxon>Pseudomonas</taxon>
    </lineage>
</organism>
<evidence type="ECO:0000313" key="2">
    <source>
        <dbReference type="Proteomes" id="UP000013940"/>
    </source>
</evidence>
<sequence>MQRMLSEAELHKVLEAIQSDSCHDLNRLYDGMQIDRCALFNQVAKAVARLFIEGQRDFHYGDAVMNTLFSDIVDVSLNADMPEPAYSIYLAFDAGEYRHPGDGQDELPWEKWTRPALERILREADEGASAEV</sequence>
<reference evidence="2" key="1">
    <citation type="journal article" date="2014" name="Genome Announc.">
        <title>Full-genome sequence of the plant growth-promoting bacterium Pseudomonas protegens CHA0.</title>
        <authorList>
            <person name="Jousset A."/>
            <person name="Schuldes J."/>
            <person name="Keel C."/>
            <person name="Maurhofer M."/>
            <person name="Daniel R."/>
            <person name="Scheu S."/>
            <person name="Thuermer A."/>
        </authorList>
    </citation>
    <scope>NUCLEOTIDE SEQUENCE [LARGE SCALE GENOMIC DNA]</scope>
    <source>
        <strain evidence="2">DSM 19095 / LMG 27888 / CFBP 6595 / CHA0</strain>
    </source>
</reference>